<dbReference type="InterPro" id="IPR007173">
    <property type="entry name" value="ALO_C"/>
</dbReference>
<dbReference type="Gene3D" id="3.30.43.10">
    <property type="entry name" value="Uridine Diphospho-n-acetylenolpyruvylglucosamine Reductase, domain 2"/>
    <property type="match status" value="1"/>
</dbReference>
<reference evidence="3" key="1">
    <citation type="submission" date="2020-02" db="EMBL/GenBank/DDBJ databases">
        <authorList>
            <person name="Meier V. D."/>
        </authorList>
    </citation>
    <scope>NUCLEOTIDE SEQUENCE</scope>
    <source>
        <strain evidence="3">AVDCRST_MAG12</strain>
    </source>
</reference>
<sequence>MAMIRDRSPGRNWAGNHAYRAERLHRPTTVEQLRETIARAPAVRVLGSRHSFSDIADSPELVTLEDMPGDVVFDHAAGTVSFKAALKYGELVGALGAEGVALHNLASLPHISVAGAVATATHGSGDGNGNLATAVAGLELVTSEGEVVEVARGEADFDGFVVGLGALGAVTRISLDVEPAYGVRQRVFEGLGWEALLEHFDGVTSCGYSVSVFTRWGEDVDQVWVKSRVTDEPERVRDDLFGAVAAEVDRHPILGLDATSCTPQLGRPGLWSDRLPHFRMGFTPSSGEELQSEYLIPRRHAVEAIEAVRGLAGKIRPVLQVSEIRSVAADRLWMSPSYGQETVCIHFTWKPEREAVGDVLVQLEAALAPFEARPHWGKLFDADAEAISPLYERLPDFVRLIGRLDPRGAFRNSWLRTRVLGE</sequence>
<name>A0A6J4T9P5_9ACTN</name>
<dbReference type="EMBL" id="CADCVK010000506">
    <property type="protein sequence ID" value="CAA9517820.1"/>
    <property type="molecule type" value="Genomic_DNA"/>
</dbReference>
<dbReference type="InterPro" id="IPR016167">
    <property type="entry name" value="FAD-bd_PCMH_sub1"/>
</dbReference>
<dbReference type="GO" id="GO:0016020">
    <property type="term" value="C:membrane"/>
    <property type="evidence" value="ECO:0007669"/>
    <property type="project" value="InterPro"/>
</dbReference>
<proteinExistence type="predicted"/>
<dbReference type="PROSITE" id="PS51387">
    <property type="entry name" value="FAD_PCMH"/>
    <property type="match status" value="1"/>
</dbReference>
<dbReference type="EC" id="1.1.3.41" evidence="3"/>
<dbReference type="PANTHER" id="PTHR43762">
    <property type="entry name" value="L-GULONOLACTONE OXIDASE"/>
    <property type="match status" value="1"/>
</dbReference>
<feature type="domain" description="FAD-binding PCMH-type" evidence="2">
    <location>
        <begin position="16"/>
        <end position="180"/>
    </location>
</feature>
<dbReference type="GO" id="GO:0003885">
    <property type="term" value="F:D-arabinono-1,4-lactone oxidase activity"/>
    <property type="evidence" value="ECO:0007669"/>
    <property type="project" value="InterPro"/>
</dbReference>
<dbReference type="InterPro" id="IPR006094">
    <property type="entry name" value="Oxid_FAD_bind_N"/>
</dbReference>
<dbReference type="GO" id="GO:0050582">
    <property type="term" value="F:xylitol oxidase activity"/>
    <property type="evidence" value="ECO:0007669"/>
    <property type="project" value="UniProtKB-EC"/>
</dbReference>
<accession>A0A6J4T9P5</accession>
<dbReference type="InterPro" id="IPR010031">
    <property type="entry name" value="FAD_lactone_oxidase-like"/>
</dbReference>
<dbReference type="Pfam" id="PF04030">
    <property type="entry name" value="ALO"/>
    <property type="match status" value="1"/>
</dbReference>
<evidence type="ECO:0000259" key="2">
    <source>
        <dbReference type="PROSITE" id="PS51387"/>
    </source>
</evidence>
<dbReference type="PANTHER" id="PTHR43762:SF1">
    <property type="entry name" value="D-ARABINONO-1,4-LACTONE OXIDASE"/>
    <property type="match status" value="1"/>
</dbReference>
<dbReference type="GO" id="GO:0071949">
    <property type="term" value="F:FAD binding"/>
    <property type="evidence" value="ECO:0007669"/>
    <property type="project" value="InterPro"/>
</dbReference>
<dbReference type="Pfam" id="PF01565">
    <property type="entry name" value="FAD_binding_4"/>
    <property type="match status" value="1"/>
</dbReference>
<evidence type="ECO:0000256" key="1">
    <source>
        <dbReference type="ARBA" id="ARBA00023002"/>
    </source>
</evidence>
<dbReference type="AlphaFoldDB" id="A0A6J4T9P5"/>
<dbReference type="InterPro" id="IPR016166">
    <property type="entry name" value="FAD-bd_PCMH"/>
</dbReference>
<dbReference type="Gene3D" id="3.30.465.10">
    <property type="match status" value="1"/>
</dbReference>
<dbReference type="Gene3D" id="3.30.70.2530">
    <property type="match status" value="1"/>
</dbReference>
<gene>
    <name evidence="3" type="ORF">AVDCRST_MAG12-3597</name>
</gene>
<organism evidence="3">
    <name type="scientific">uncultured Rubrobacteraceae bacterium</name>
    <dbReference type="NCBI Taxonomy" id="349277"/>
    <lineage>
        <taxon>Bacteria</taxon>
        <taxon>Bacillati</taxon>
        <taxon>Actinomycetota</taxon>
        <taxon>Rubrobacteria</taxon>
        <taxon>Rubrobacterales</taxon>
        <taxon>Rubrobacteraceae</taxon>
        <taxon>environmental samples</taxon>
    </lineage>
</organism>
<evidence type="ECO:0000313" key="3">
    <source>
        <dbReference type="EMBL" id="CAA9517820.1"/>
    </source>
</evidence>
<dbReference type="Gene3D" id="1.10.45.10">
    <property type="entry name" value="Vanillyl-alcohol Oxidase, Chain A, domain 4"/>
    <property type="match status" value="1"/>
</dbReference>
<dbReference type="Gene3D" id="3.30.70.2520">
    <property type="match status" value="1"/>
</dbReference>
<dbReference type="InterPro" id="IPR036318">
    <property type="entry name" value="FAD-bd_PCMH-like_sf"/>
</dbReference>
<dbReference type="SUPFAM" id="SSF56176">
    <property type="entry name" value="FAD-binding/transporter-associated domain-like"/>
    <property type="match status" value="1"/>
</dbReference>
<dbReference type="InterPro" id="IPR016169">
    <property type="entry name" value="FAD-bd_PCMH_sub2"/>
</dbReference>
<dbReference type="InterPro" id="IPR016171">
    <property type="entry name" value="Vanillyl_alc_oxidase_C-sub2"/>
</dbReference>
<keyword evidence="1 3" id="KW-0560">Oxidoreductase</keyword>
<protein>
    <submittedName>
        <fullName evidence="3">Xylitol oxidase( )</fullName>
        <ecNumber evidence="3">1.1.3.41</ecNumber>
    </submittedName>
</protein>
<dbReference type="GO" id="GO:0080049">
    <property type="term" value="F:L-gulono-1,4-lactone dehydrogenase activity"/>
    <property type="evidence" value="ECO:0007669"/>
    <property type="project" value="TreeGrafter"/>
</dbReference>